<keyword evidence="2" id="KW-0547">Nucleotide-binding</keyword>
<dbReference type="EMBL" id="CAEZWB010000054">
    <property type="protein sequence ID" value="CAB4646186.1"/>
    <property type="molecule type" value="Genomic_DNA"/>
</dbReference>
<dbReference type="InterPro" id="IPR051782">
    <property type="entry name" value="ABC_Transporter_VariousFunc"/>
</dbReference>
<evidence type="ECO:0000256" key="3">
    <source>
        <dbReference type="ARBA" id="ARBA00022748"/>
    </source>
</evidence>
<gene>
    <name evidence="6" type="ORF">UFOPK2166_00548</name>
</gene>
<organism evidence="6">
    <name type="scientific">freshwater metagenome</name>
    <dbReference type="NCBI Taxonomy" id="449393"/>
    <lineage>
        <taxon>unclassified sequences</taxon>
        <taxon>metagenomes</taxon>
        <taxon>ecological metagenomes</taxon>
    </lineage>
</organism>
<dbReference type="GO" id="GO:0005524">
    <property type="term" value="F:ATP binding"/>
    <property type="evidence" value="ECO:0007669"/>
    <property type="project" value="UniProtKB-KW"/>
</dbReference>
<dbReference type="InterPro" id="IPR003439">
    <property type="entry name" value="ABC_transporter-like_ATP-bd"/>
</dbReference>
<proteinExistence type="predicted"/>
<dbReference type="SMART" id="SM00382">
    <property type="entry name" value="AAA"/>
    <property type="match status" value="1"/>
</dbReference>
<dbReference type="InterPro" id="IPR003593">
    <property type="entry name" value="AAA+_ATPase"/>
</dbReference>
<feature type="domain" description="ABC transporter" evidence="5">
    <location>
        <begin position="9"/>
        <end position="218"/>
    </location>
</feature>
<dbReference type="GO" id="GO:0016887">
    <property type="term" value="F:ATP hydrolysis activity"/>
    <property type="evidence" value="ECO:0007669"/>
    <property type="project" value="InterPro"/>
</dbReference>
<sequence>MDALSTSIIDLRDVVAVYNGYPALAGASLSVEKGEIVLLQGPNGAGKSTLLRLCAGLLPVERGTAFVLGCSVQNERERIRSRVGLLGHNNGLYADLSIADNISFWASMVGASQSEIDAAMSRMGIDGSLASRSVGNLSAGQKRRCALACLIVRRAELWLLDEPHAGLDAKGRDEIDAILREASQLGATIVVASHEIERAQHLATRNVAVVAGRVQERS</sequence>
<dbReference type="Pfam" id="PF00005">
    <property type="entry name" value="ABC_tran"/>
    <property type="match status" value="1"/>
</dbReference>
<dbReference type="InterPro" id="IPR027417">
    <property type="entry name" value="P-loop_NTPase"/>
</dbReference>
<dbReference type="GO" id="GO:0017004">
    <property type="term" value="P:cytochrome complex assembly"/>
    <property type="evidence" value="ECO:0007669"/>
    <property type="project" value="UniProtKB-KW"/>
</dbReference>
<accession>A0A6J6KAA6</accession>
<protein>
    <submittedName>
        <fullName evidence="6">Unannotated protein</fullName>
    </submittedName>
</protein>
<dbReference type="InterPro" id="IPR005895">
    <property type="entry name" value="ABC_transptr_haem_export_CcmA"/>
</dbReference>
<evidence type="ECO:0000256" key="4">
    <source>
        <dbReference type="ARBA" id="ARBA00022840"/>
    </source>
</evidence>
<dbReference type="PROSITE" id="PS50893">
    <property type="entry name" value="ABC_TRANSPORTER_2"/>
    <property type="match status" value="1"/>
</dbReference>
<dbReference type="SUPFAM" id="SSF52540">
    <property type="entry name" value="P-loop containing nucleoside triphosphate hydrolases"/>
    <property type="match status" value="1"/>
</dbReference>
<name>A0A6J6KAA6_9ZZZZ</name>
<dbReference type="Gene3D" id="3.40.50.300">
    <property type="entry name" value="P-loop containing nucleotide triphosphate hydrolases"/>
    <property type="match status" value="1"/>
</dbReference>
<dbReference type="CDD" id="cd03230">
    <property type="entry name" value="ABC_DR_subfamily_A"/>
    <property type="match status" value="1"/>
</dbReference>
<keyword evidence="4" id="KW-0067">ATP-binding</keyword>
<evidence type="ECO:0000256" key="1">
    <source>
        <dbReference type="ARBA" id="ARBA00022448"/>
    </source>
</evidence>
<evidence type="ECO:0000313" key="6">
    <source>
        <dbReference type="EMBL" id="CAB4646186.1"/>
    </source>
</evidence>
<keyword evidence="1" id="KW-0813">Transport</keyword>
<reference evidence="6" key="1">
    <citation type="submission" date="2020-05" db="EMBL/GenBank/DDBJ databases">
        <authorList>
            <person name="Chiriac C."/>
            <person name="Salcher M."/>
            <person name="Ghai R."/>
            <person name="Kavagutti S V."/>
        </authorList>
    </citation>
    <scope>NUCLEOTIDE SEQUENCE</scope>
</reference>
<dbReference type="PANTHER" id="PTHR42939">
    <property type="entry name" value="ABC TRANSPORTER ATP-BINDING PROTEIN ALBC-RELATED"/>
    <property type="match status" value="1"/>
</dbReference>
<dbReference type="GO" id="GO:0022857">
    <property type="term" value="F:transmembrane transporter activity"/>
    <property type="evidence" value="ECO:0007669"/>
    <property type="project" value="InterPro"/>
</dbReference>
<dbReference type="NCBIfam" id="TIGR01189">
    <property type="entry name" value="ccmA"/>
    <property type="match status" value="1"/>
</dbReference>
<dbReference type="PANTHER" id="PTHR42939:SF1">
    <property type="entry name" value="ABC TRANSPORTER ATP-BINDING PROTEIN ALBC-RELATED"/>
    <property type="match status" value="1"/>
</dbReference>
<dbReference type="AlphaFoldDB" id="A0A6J6KAA6"/>
<evidence type="ECO:0000256" key="2">
    <source>
        <dbReference type="ARBA" id="ARBA00022741"/>
    </source>
</evidence>
<evidence type="ECO:0000259" key="5">
    <source>
        <dbReference type="PROSITE" id="PS50893"/>
    </source>
</evidence>
<keyword evidence="3" id="KW-0201">Cytochrome c-type biogenesis</keyword>